<dbReference type="InterPro" id="IPR036188">
    <property type="entry name" value="FAD/NAD-bd_sf"/>
</dbReference>
<evidence type="ECO:0000313" key="7">
    <source>
        <dbReference type="EMBL" id="NPT47252.1"/>
    </source>
</evidence>
<feature type="domain" description="FAD/NAD(P)-binding" evidence="5">
    <location>
        <begin position="4"/>
        <end position="302"/>
    </location>
</feature>
<dbReference type="RefSeq" id="WP_172317823.1">
    <property type="nucleotide sequence ID" value="NZ_WOEY01000159.1"/>
</dbReference>
<evidence type="ECO:0000256" key="4">
    <source>
        <dbReference type="ARBA" id="ARBA00023002"/>
    </source>
</evidence>
<dbReference type="SUPFAM" id="SSF51905">
    <property type="entry name" value="FAD/NAD(P)-binding domain"/>
    <property type="match status" value="1"/>
</dbReference>
<evidence type="ECO:0000256" key="3">
    <source>
        <dbReference type="ARBA" id="ARBA00022827"/>
    </source>
</evidence>
<comment type="cofactor">
    <cofactor evidence="1">
        <name>FAD</name>
        <dbReference type="ChEBI" id="CHEBI:57692"/>
    </cofactor>
</comment>
<dbReference type="InterPro" id="IPR050446">
    <property type="entry name" value="FAD-oxidoreductase/Apoptosis"/>
</dbReference>
<protein>
    <submittedName>
        <fullName evidence="7">Ferredoxin reductase</fullName>
    </submittedName>
</protein>
<evidence type="ECO:0000256" key="1">
    <source>
        <dbReference type="ARBA" id="ARBA00001974"/>
    </source>
</evidence>
<dbReference type="SUPFAM" id="SSF55424">
    <property type="entry name" value="FAD/NAD-linked reductases, dimerisation (C-terminal) domain"/>
    <property type="match status" value="1"/>
</dbReference>
<keyword evidence="4" id="KW-0560">Oxidoreductase</keyword>
<feature type="domain" description="Reductase C-terminal" evidence="6">
    <location>
        <begin position="321"/>
        <end position="402"/>
    </location>
</feature>
<evidence type="ECO:0000313" key="8">
    <source>
        <dbReference type="Proteomes" id="UP000652198"/>
    </source>
</evidence>
<organism evidence="7 8">
    <name type="scientific">Paraburkholderia solitsugae</name>
    <dbReference type="NCBI Taxonomy" id="2675748"/>
    <lineage>
        <taxon>Bacteria</taxon>
        <taxon>Pseudomonadati</taxon>
        <taxon>Pseudomonadota</taxon>
        <taxon>Betaproteobacteria</taxon>
        <taxon>Burkholderiales</taxon>
        <taxon>Burkholderiaceae</taxon>
        <taxon>Paraburkholderia</taxon>
    </lineage>
</organism>
<name>A0ABX2C2K5_9BURK</name>
<reference evidence="7 8" key="1">
    <citation type="submission" date="2019-11" db="EMBL/GenBank/DDBJ databases">
        <title>Metabolism of dissolved organic matter in forest soils.</title>
        <authorList>
            <person name="Cyle K.T."/>
            <person name="Wilhelm R.C."/>
            <person name="Martinez C.E."/>
        </authorList>
    </citation>
    <scope>NUCLEOTIDE SEQUENCE [LARGE SCALE GENOMIC DNA]</scope>
    <source>
        <strain evidence="7 8">1N</strain>
    </source>
</reference>
<sequence>MAEHVVIVGAGHAGGSVATYLRQYGYEGQVTLVGNESAPPYQRPPLSKGWLRSEITLDDLLLKPLATYEQAGIDLRLNSVVKEVETKEKRIILEDGETIDFDKLVFATGARPRRLTLPGSELRGVIYLRDVTDAALLRSCLDASKRIVVMGGGYVGLEVAATARQLGLEVMIVEREARLLSRSASPELAARLLRIHESNGVEFRFLGDVAEIVGSEGKVSGLRFNDGERIECDVILAGIGAQPNVALLEGTGIPEERGIRVDSEGRTSHPDVYAVGDVTLRPVANFEGIFTLESVPSAIEQAKRLSCLIAQRDFPPHELPWFWSQQYDFTLQIAGLPGLADEILVRDDVSKGTFLVFHLRNGALCAAECMNSPGEFLALKKAITHGARPDEVLLADLNTPIIKVLT</sequence>
<comment type="caution">
    <text evidence="7">The sequence shown here is derived from an EMBL/GenBank/DDBJ whole genome shotgun (WGS) entry which is preliminary data.</text>
</comment>
<accession>A0ABX2C2K5</accession>
<gene>
    <name evidence="7" type="ORF">GNZ12_39395</name>
</gene>
<dbReference type="PRINTS" id="PR00368">
    <property type="entry name" value="FADPNR"/>
</dbReference>
<dbReference type="PRINTS" id="PR00411">
    <property type="entry name" value="PNDRDTASEI"/>
</dbReference>
<evidence type="ECO:0000259" key="5">
    <source>
        <dbReference type="Pfam" id="PF07992"/>
    </source>
</evidence>
<dbReference type="PANTHER" id="PTHR43557:SF2">
    <property type="entry name" value="RIESKE DOMAIN-CONTAINING PROTEIN-RELATED"/>
    <property type="match status" value="1"/>
</dbReference>
<dbReference type="Proteomes" id="UP000652198">
    <property type="component" value="Unassembled WGS sequence"/>
</dbReference>
<dbReference type="EMBL" id="WOEY01000159">
    <property type="protein sequence ID" value="NPT47252.1"/>
    <property type="molecule type" value="Genomic_DNA"/>
</dbReference>
<dbReference type="Gene3D" id="3.30.390.30">
    <property type="match status" value="1"/>
</dbReference>
<proteinExistence type="predicted"/>
<dbReference type="Pfam" id="PF07992">
    <property type="entry name" value="Pyr_redox_2"/>
    <property type="match status" value="1"/>
</dbReference>
<keyword evidence="2" id="KW-0285">Flavoprotein</keyword>
<dbReference type="Gene3D" id="3.50.50.60">
    <property type="entry name" value="FAD/NAD(P)-binding domain"/>
    <property type="match status" value="2"/>
</dbReference>
<dbReference type="PANTHER" id="PTHR43557">
    <property type="entry name" value="APOPTOSIS-INDUCING FACTOR 1"/>
    <property type="match status" value="1"/>
</dbReference>
<evidence type="ECO:0000256" key="2">
    <source>
        <dbReference type="ARBA" id="ARBA00022630"/>
    </source>
</evidence>
<keyword evidence="8" id="KW-1185">Reference proteome</keyword>
<dbReference type="InterPro" id="IPR023753">
    <property type="entry name" value="FAD/NAD-binding_dom"/>
</dbReference>
<keyword evidence="3" id="KW-0274">FAD</keyword>
<dbReference type="InterPro" id="IPR016156">
    <property type="entry name" value="FAD/NAD-linked_Rdtase_dimer_sf"/>
</dbReference>
<dbReference type="Pfam" id="PF14759">
    <property type="entry name" value="Reductase_C"/>
    <property type="match status" value="1"/>
</dbReference>
<dbReference type="InterPro" id="IPR028202">
    <property type="entry name" value="Reductase_C"/>
</dbReference>
<evidence type="ECO:0000259" key="6">
    <source>
        <dbReference type="Pfam" id="PF14759"/>
    </source>
</evidence>